<proteinExistence type="predicted"/>
<comment type="caution">
    <text evidence="1">The sequence shown here is derived from an EMBL/GenBank/DDBJ whole genome shotgun (WGS) entry which is preliminary data.</text>
</comment>
<reference evidence="1 2" key="1">
    <citation type="submission" date="2024-05" db="EMBL/GenBank/DDBJ databases">
        <title>A draft genome resource for the thread blight pathogen Marasmius tenuissimus strain MS-2.</title>
        <authorList>
            <person name="Yulfo-Soto G.E."/>
            <person name="Baruah I.K."/>
            <person name="Amoako-Attah I."/>
            <person name="Bukari Y."/>
            <person name="Meinhardt L.W."/>
            <person name="Bailey B.A."/>
            <person name="Cohen S.P."/>
        </authorList>
    </citation>
    <scope>NUCLEOTIDE SEQUENCE [LARGE SCALE GENOMIC DNA]</scope>
    <source>
        <strain evidence="1 2">MS-2</strain>
    </source>
</reference>
<keyword evidence="2" id="KW-1185">Reference proteome</keyword>
<accession>A0ABR2ZW18</accession>
<dbReference type="Gene3D" id="3.80.10.10">
    <property type="entry name" value="Ribonuclease Inhibitor"/>
    <property type="match status" value="1"/>
</dbReference>
<evidence type="ECO:0000313" key="1">
    <source>
        <dbReference type="EMBL" id="KAL0065786.1"/>
    </source>
</evidence>
<dbReference type="Proteomes" id="UP001437256">
    <property type="component" value="Unassembled WGS sequence"/>
</dbReference>
<dbReference type="EMBL" id="JBBXMP010000043">
    <property type="protein sequence ID" value="KAL0065786.1"/>
    <property type="molecule type" value="Genomic_DNA"/>
</dbReference>
<name>A0ABR2ZW18_9AGAR</name>
<organism evidence="1 2">
    <name type="scientific">Marasmius tenuissimus</name>
    <dbReference type="NCBI Taxonomy" id="585030"/>
    <lineage>
        <taxon>Eukaryota</taxon>
        <taxon>Fungi</taxon>
        <taxon>Dikarya</taxon>
        <taxon>Basidiomycota</taxon>
        <taxon>Agaricomycotina</taxon>
        <taxon>Agaricomycetes</taxon>
        <taxon>Agaricomycetidae</taxon>
        <taxon>Agaricales</taxon>
        <taxon>Marasmiineae</taxon>
        <taxon>Marasmiaceae</taxon>
        <taxon>Marasmius</taxon>
    </lineage>
</organism>
<evidence type="ECO:0008006" key="3">
    <source>
        <dbReference type="Google" id="ProtNLM"/>
    </source>
</evidence>
<gene>
    <name evidence="1" type="ORF">AAF712_007274</name>
</gene>
<sequence length="416" mass="46683">MSRSPNLPTEIWLGIAVSLSRHDIVQLCNTDSRLLSILRPIIYHRVSLVKQLSPDPIDATLSLLARDTALAREVTELSLCGSKRLEGPTALEFDVSPDDLELYKRPRKESSLINLDAMKNMTRLRSLELGGRVFGSIPDSFVAREEEYADSDMKVIGDLCGLVRGKILQGLEELAVRNPSTWEGDTGIGVPSDFYTRLEGLKVIKWEGTNGSMIQKSLRNLLSATFFTVHTLHLAVHHTTPELDFTKSFPRLRSLTIRSRPGHHVQRSFVDFVLAHDDLTRLDLGHTDTDNTATQAYTDTLHTKTFRNLKSFCGDVNSLIAMLKARLECLATLQRVDIGEHVLYSPHRLDGLEVSGVRFEMIEGFKVSFKQYVGVADLEPLVRAVETVLPLGNVLDVEMRPRNRPFDGVVLEAWKK</sequence>
<protein>
    <recommendedName>
        <fullName evidence="3">F-box domain-containing protein</fullName>
    </recommendedName>
</protein>
<evidence type="ECO:0000313" key="2">
    <source>
        <dbReference type="Proteomes" id="UP001437256"/>
    </source>
</evidence>
<dbReference type="InterPro" id="IPR032675">
    <property type="entry name" value="LRR_dom_sf"/>
</dbReference>